<evidence type="ECO:0000313" key="2">
    <source>
        <dbReference type="EMBL" id="PWN97167.1"/>
    </source>
</evidence>
<evidence type="ECO:0000256" key="1">
    <source>
        <dbReference type="SAM" id="MobiDB-lite"/>
    </source>
</evidence>
<sequence length="201" mass="21797">MNLQFEAADEQPAAGASTRPRRKSSTDGASATPLRCWTRLTRVPPLLPTTTRHAAAADEISARTRARSLMHEVSTRVAPHANASNHHVALSHGDISDQAAAELALFFRCRCRRHSAARPGRGAHIPGVRGRQAAGVRGACPWGLRGLARGPSALPRACRPSQRGLEGRAKLSDFRIVSPRTVPLWDMPSRLSRQGRDDDEV</sequence>
<evidence type="ECO:0000313" key="3">
    <source>
        <dbReference type="Proteomes" id="UP000245946"/>
    </source>
</evidence>
<dbReference type="GeneID" id="37273299"/>
<dbReference type="EMBL" id="KZ819296">
    <property type="protein sequence ID" value="PWN97167.1"/>
    <property type="molecule type" value="Genomic_DNA"/>
</dbReference>
<name>A0A316Z5V6_9BASI</name>
<keyword evidence="3" id="KW-1185">Reference proteome</keyword>
<organism evidence="2 3">
    <name type="scientific">Tilletiopsis washingtonensis</name>
    <dbReference type="NCBI Taxonomy" id="58919"/>
    <lineage>
        <taxon>Eukaryota</taxon>
        <taxon>Fungi</taxon>
        <taxon>Dikarya</taxon>
        <taxon>Basidiomycota</taxon>
        <taxon>Ustilaginomycotina</taxon>
        <taxon>Exobasidiomycetes</taxon>
        <taxon>Entylomatales</taxon>
        <taxon>Entylomatales incertae sedis</taxon>
        <taxon>Tilletiopsis</taxon>
    </lineage>
</organism>
<reference evidence="2 3" key="1">
    <citation type="journal article" date="2018" name="Mol. Biol. Evol.">
        <title>Broad Genomic Sampling Reveals a Smut Pathogenic Ancestry of the Fungal Clade Ustilaginomycotina.</title>
        <authorList>
            <person name="Kijpornyongpan T."/>
            <person name="Mondo S.J."/>
            <person name="Barry K."/>
            <person name="Sandor L."/>
            <person name="Lee J."/>
            <person name="Lipzen A."/>
            <person name="Pangilinan J."/>
            <person name="LaButti K."/>
            <person name="Hainaut M."/>
            <person name="Henrissat B."/>
            <person name="Grigoriev I.V."/>
            <person name="Spatafora J.W."/>
            <person name="Aime M.C."/>
        </authorList>
    </citation>
    <scope>NUCLEOTIDE SEQUENCE [LARGE SCALE GENOMIC DNA]</scope>
    <source>
        <strain evidence="2 3">MCA 4186</strain>
    </source>
</reference>
<gene>
    <name evidence="2" type="ORF">FA09DRAFT_63167</name>
</gene>
<protein>
    <submittedName>
        <fullName evidence="2">Uncharacterized protein</fullName>
    </submittedName>
</protein>
<feature type="region of interest" description="Disordered" evidence="1">
    <location>
        <begin position="1"/>
        <end position="33"/>
    </location>
</feature>
<dbReference type="Proteomes" id="UP000245946">
    <property type="component" value="Unassembled WGS sequence"/>
</dbReference>
<dbReference type="RefSeq" id="XP_025597446.1">
    <property type="nucleotide sequence ID" value="XM_025745755.1"/>
</dbReference>
<accession>A0A316Z5V6</accession>
<dbReference type="AlphaFoldDB" id="A0A316Z5V6"/>
<proteinExistence type="predicted"/>